<keyword evidence="2" id="KW-0378">Hydrolase</keyword>
<dbReference type="Pfam" id="PF12705">
    <property type="entry name" value="PDDEXK_1"/>
    <property type="match status" value="1"/>
</dbReference>
<dbReference type="eggNOG" id="COG2887">
    <property type="taxonomic scope" value="Bacteria"/>
</dbReference>
<dbReference type="STRING" id="710696.Intca_2568"/>
<protein>
    <recommendedName>
        <fullName evidence="5">PD-(D/E)XK endonuclease-like domain-containing protein</fullName>
    </recommendedName>
</protein>
<evidence type="ECO:0000256" key="2">
    <source>
        <dbReference type="ARBA" id="ARBA00022806"/>
    </source>
</evidence>
<feature type="domain" description="PD-(D/E)XK endonuclease-like" evidence="5">
    <location>
        <begin position="34"/>
        <end position="276"/>
    </location>
</feature>
<evidence type="ECO:0000313" key="6">
    <source>
        <dbReference type="EMBL" id="ADU49074.1"/>
    </source>
</evidence>
<keyword evidence="1" id="KW-0227">DNA damage</keyword>
<dbReference type="InterPro" id="IPR011604">
    <property type="entry name" value="PDDEXK-like_dom_sf"/>
</dbReference>
<keyword evidence="7" id="KW-1185">Reference proteome</keyword>
<dbReference type="InterPro" id="IPR038726">
    <property type="entry name" value="PDDEXK_AddAB-type"/>
</dbReference>
<sequence length="308" mass="33833">MTGEGRTGAPATTPEVSSAHQAAFAGMPTPLYAASPSRLLAWLDCPRRYRMQYLDRPRPPARPQRAHTSVGITTHNVLRDFWDLPPGRRTPDGVAELVRSSWIDVGFRDPEQSATWRGRVRETVVAYLRGSNRDQQPVGIERSVALRTASIAVTGRVDRLDDREGELVVVDYKTGRQVPTEDDARTSLPLALYAVGAARTFRRSCVRVELHHVPSQTVAAHTHTAESLARKVAEAESIAADLRRVDAEFAERGVESPSFPPRPSPLCTWCDFRAHCAEGQAMGPEKSDWAGLDGGSTAAREPHLQRGS</sequence>
<name>E6S7X8_INTC7</name>
<accession>E6S7X8</accession>
<organism evidence="6 7">
    <name type="scientific">Intrasporangium calvum (strain ATCC 23552 / DSM 43043 / JCM 3097 / NBRC 12989 / NCIMB 10167 / NRRL B-3866 / 7 KIP)</name>
    <dbReference type="NCBI Taxonomy" id="710696"/>
    <lineage>
        <taxon>Bacteria</taxon>
        <taxon>Bacillati</taxon>
        <taxon>Actinomycetota</taxon>
        <taxon>Actinomycetes</taxon>
        <taxon>Micrococcales</taxon>
        <taxon>Intrasporangiaceae</taxon>
        <taxon>Intrasporangium</taxon>
    </lineage>
</organism>
<keyword evidence="2" id="KW-0067">ATP-binding</keyword>
<dbReference type="Proteomes" id="UP000008914">
    <property type="component" value="Chromosome"/>
</dbReference>
<dbReference type="Gene3D" id="3.90.320.10">
    <property type="match status" value="1"/>
</dbReference>
<evidence type="ECO:0000256" key="4">
    <source>
        <dbReference type="SAM" id="MobiDB-lite"/>
    </source>
</evidence>
<dbReference type="KEGG" id="ica:Intca_2568"/>
<evidence type="ECO:0000256" key="3">
    <source>
        <dbReference type="ARBA" id="ARBA00023204"/>
    </source>
</evidence>
<reference evidence="6 7" key="1">
    <citation type="journal article" date="2010" name="Stand. Genomic Sci.">
        <title>Complete genome sequence of Intrasporangium calvum type strain (7 KIP).</title>
        <authorList>
            <person name="Del Rio T.G."/>
            <person name="Chertkov O."/>
            <person name="Yasawong M."/>
            <person name="Lucas S."/>
            <person name="Deshpande S."/>
            <person name="Cheng J.F."/>
            <person name="Detter C."/>
            <person name="Tapia R."/>
            <person name="Han C."/>
            <person name="Goodwin L."/>
            <person name="Pitluck S."/>
            <person name="Liolios K."/>
            <person name="Ivanova N."/>
            <person name="Mavromatis K."/>
            <person name="Pati A."/>
            <person name="Chen A."/>
            <person name="Palaniappan K."/>
            <person name="Land M."/>
            <person name="Hauser L."/>
            <person name="Chang Y.J."/>
            <person name="Jeffries C.D."/>
            <person name="Rohde M."/>
            <person name="Pukall R."/>
            <person name="Sikorski J."/>
            <person name="Goker M."/>
            <person name="Woyke T."/>
            <person name="Bristow J."/>
            <person name="Eisen J.A."/>
            <person name="Markowitz V."/>
            <person name="Hugenholtz P."/>
            <person name="Kyrpides N.C."/>
            <person name="Klenk H.P."/>
            <person name="Lapidus A."/>
        </authorList>
    </citation>
    <scope>NUCLEOTIDE SEQUENCE [LARGE SCALE GENOMIC DNA]</scope>
    <source>
        <strain evidence="7">ATCC 23552 / DSM 43043 / JCM 3097 / NBRC 12989 / 7 KIP</strain>
    </source>
</reference>
<evidence type="ECO:0000313" key="7">
    <source>
        <dbReference type="Proteomes" id="UP000008914"/>
    </source>
</evidence>
<keyword evidence="2" id="KW-0347">Helicase</keyword>
<feature type="region of interest" description="Disordered" evidence="4">
    <location>
        <begin position="283"/>
        <end position="308"/>
    </location>
</feature>
<keyword evidence="3" id="KW-0234">DNA repair</keyword>
<dbReference type="GO" id="GO:0004386">
    <property type="term" value="F:helicase activity"/>
    <property type="evidence" value="ECO:0007669"/>
    <property type="project" value="UniProtKB-KW"/>
</dbReference>
<dbReference type="AlphaFoldDB" id="E6S7X8"/>
<dbReference type="EMBL" id="CP002343">
    <property type="protein sequence ID" value="ADU49074.1"/>
    <property type="molecule type" value="Genomic_DNA"/>
</dbReference>
<dbReference type="RefSeq" id="WP_013493388.1">
    <property type="nucleotide sequence ID" value="NC_014830.1"/>
</dbReference>
<proteinExistence type="predicted"/>
<evidence type="ECO:0000259" key="5">
    <source>
        <dbReference type="Pfam" id="PF12705"/>
    </source>
</evidence>
<evidence type="ECO:0000256" key="1">
    <source>
        <dbReference type="ARBA" id="ARBA00022763"/>
    </source>
</evidence>
<gene>
    <name evidence="6" type="ordered locus">Intca_2568</name>
</gene>
<dbReference type="HOGENOM" id="CLU_084765_0_0_11"/>
<dbReference type="GO" id="GO:0006281">
    <property type="term" value="P:DNA repair"/>
    <property type="evidence" value="ECO:0007669"/>
    <property type="project" value="UniProtKB-KW"/>
</dbReference>
<keyword evidence="2" id="KW-0547">Nucleotide-binding</keyword>